<dbReference type="STRING" id="54398.Ga0074115_1396"/>
<evidence type="ECO:0000313" key="2">
    <source>
        <dbReference type="EMBL" id="KRT58317.1"/>
    </source>
</evidence>
<dbReference type="AlphaFoldDB" id="A0A0T5Z6F0"/>
<dbReference type="RefSeq" id="WP_057955058.1">
    <property type="nucleotide sequence ID" value="NZ_KQ556867.1"/>
</dbReference>
<accession>A0A0T5Z6F0</accession>
<gene>
    <name evidence="1" type="ORF">Ga0074115_1396</name>
    <name evidence="2" type="ORF">Ga0076813_13262</name>
</gene>
<evidence type="ECO:0000313" key="4">
    <source>
        <dbReference type="Proteomes" id="UP000051634"/>
    </source>
</evidence>
<protein>
    <submittedName>
        <fullName evidence="2">Uncharacterized protein</fullName>
    </submittedName>
</protein>
<proteinExistence type="predicted"/>
<dbReference type="EMBL" id="LMXI01000368">
    <property type="protein sequence ID" value="KRT58317.1"/>
    <property type="molecule type" value="Genomic_DNA"/>
</dbReference>
<evidence type="ECO:0000313" key="3">
    <source>
        <dbReference type="Proteomes" id="UP000051276"/>
    </source>
</evidence>
<name>A0A0T5Z6F0_9GAMM</name>
<evidence type="ECO:0000313" key="1">
    <source>
        <dbReference type="EMBL" id="KRT56316.1"/>
    </source>
</evidence>
<keyword evidence="4" id="KW-1185">Reference proteome</keyword>
<comment type="caution">
    <text evidence="2">The sequence shown here is derived from an EMBL/GenBank/DDBJ whole genome shotgun (WGS) entry which is preliminary data.</text>
</comment>
<dbReference type="OrthoDB" id="5432325at2"/>
<reference evidence="3 4" key="1">
    <citation type="submission" date="2015-11" db="EMBL/GenBank/DDBJ databases">
        <title>The genome of Candidatus Endoriftia persephone in Ridgeia piscesae and population structure of the North Eastern Pacific vestimentiferan symbionts.</title>
        <authorList>
            <person name="Perez M."/>
            <person name="Juniper K.S."/>
        </authorList>
    </citation>
    <scope>NUCLEOTIDE SEQUENCE [LARGE SCALE GENOMIC DNA]</scope>
    <source>
        <strain evidence="2">Ind10</strain>
        <strain evidence="1">Ind11</strain>
    </source>
</reference>
<dbReference type="EMBL" id="LDXT01000058">
    <property type="protein sequence ID" value="KRT56316.1"/>
    <property type="molecule type" value="Genomic_DNA"/>
</dbReference>
<sequence>MRLKYLPLILSLLFSLSVIFSAAYAYWRLEQPRQVVQIKLPKAPNIPRVKPTVIADLAQLEPRLARLVTPKAPPRGPANLMAFGYQRVARTYPIMDAPKVELPSHYSLSMTFVSSKQRYCVIDGRFYRQGETLPEGPRVEKVQPEGVLLSWRNVSHWLQKGVGMETATLDSGQLSQSWTENPAENRL</sequence>
<dbReference type="Proteomes" id="UP000051276">
    <property type="component" value="Unassembled WGS sequence"/>
</dbReference>
<dbReference type="Proteomes" id="UP000051634">
    <property type="component" value="Unassembled WGS sequence"/>
</dbReference>
<organism evidence="2 3">
    <name type="scientific">endosymbiont of Ridgeia piscesae</name>
    <dbReference type="NCBI Taxonomy" id="54398"/>
    <lineage>
        <taxon>Bacteria</taxon>
        <taxon>Pseudomonadati</taxon>
        <taxon>Pseudomonadota</taxon>
        <taxon>Gammaproteobacteria</taxon>
        <taxon>sulfur-oxidizing symbionts</taxon>
    </lineage>
</organism>